<protein>
    <recommendedName>
        <fullName evidence="4">VWFC domain-containing protein</fullName>
    </recommendedName>
</protein>
<sequence>MSSSHTTENDEHQSGPASSTEGNDLDMSSESPEISTSIEPKYCLVMGRQYQIGDKLPHDTGNCLECICGMGAKVTCSPHQCSPAGDEINDYRMPGPRQPVPEMF</sequence>
<dbReference type="SUPFAM" id="SSF57603">
    <property type="entry name" value="FnI-like domain"/>
    <property type="match status" value="1"/>
</dbReference>
<dbReference type="OrthoDB" id="8045763at2759"/>
<name>A0A9N9SPD0_PHACE</name>
<accession>A0A9N9SPD0</accession>
<evidence type="ECO:0000313" key="3">
    <source>
        <dbReference type="Proteomes" id="UP001153737"/>
    </source>
</evidence>
<proteinExistence type="predicted"/>
<feature type="region of interest" description="Disordered" evidence="1">
    <location>
        <begin position="1"/>
        <end position="37"/>
    </location>
</feature>
<reference evidence="2" key="1">
    <citation type="submission" date="2022-01" db="EMBL/GenBank/DDBJ databases">
        <authorList>
            <person name="King R."/>
        </authorList>
    </citation>
    <scope>NUCLEOTIDE SEQUENCE</scope>
</reference>
<dbReference type="EMBL" id="OU896714">
    <property type="protein sequence ID" value="CAG9824611.1"/>
    <property type="molecule type" value="Genomic_DNA"/>
</dbReference>
<reference evidence="2" key="2">
    <citation type="submission" date="2022-10" db="EMBL/GenBank/DDBJ databases">
        <authorList>
            <consortium name="ENA_rothamsted_submissions"/>
            <consortium name="culmorum"/>
            <person name="King R."/>
        </authorList>
    </citation>
    <scope>NUCLEOTIDE SEQUENCE</scope>
</reference>
<dbReference type="AlphaFoldDB" id="A0A9N9SPD0"/>
<organism evidence="2 3">
    <name type="scientific">Phaedon cochleariae</name>
    <name type="common">Mustard beetle</name>
    <dbReference type="NCBI Taxonomy" id="80249"/>
    <lineage>
        <taxon>Eukaryota</taxon>
        <taxon>Metazoa</taxon>
        <taxon>Ecdysozoa</taxon>
        <taxon>Arthropoda</taxon>
        <taxon>Hexapoda</taxon>
        <taxon>Insecta</taxon>
        <taxon>Pterygota</taxon>
        <taxon>Neoptera</taxon>
        <taxon>Endopterygota</taxon>
        <taxon>Coleoptera</taxon>
        <taxon>Polyphaga</taxon>
        <taxon>Cucujiformia</taxon>
        <taxon>Chrysomeloidea</taxon>
        <taxon>Chrysomelidae</taxon>
        <taxon>Chrysomelinae</taxon>
        <taxon>Chrysomelini</taxon>
        <taxon>Phaedon</taxon>
    </lineage>
</organism>
<gene>
    <name evidence="2" type="ORF">PHAECO_LOCUS11963</name>
</gene>
<feature type="compositionally biased region" description="Low complexity" evidence="1">
    <location>
        <begin position="28"/>
        <end position="37"/>
    </location>
</feature>
<evidence type="ECO:0000256" key="1">
    <source>
        <dbReference type="SAM" id="MobiDB-lite"/>
    </source>
</evidence>
<dbReference type="Proteomes" id="UP001153737">
    <property type="component" value="Chromosome 8"/>
</dbReference>
<evidence type="ECO:0008006" key="4">
    <source>
        <dbReference type="Google" id="ProtNLM"/>
    </source>
</evidence>
<evidence type="ECO:0000313" key="2">
    <source>
        <dbReference type="EMBL" id="CAG9824611.1"/>
    </source>
</evidence>
<keyword evidence="3" id="KW-1185">Reference proteome</keyword>
<feature type="region of interest" description="Disordered" evidence="1">
    <location>
        <begin position="84"/>
        <end position="104"/>
    </location>
</feature>